<dbReference type="HOGENOM" id="CLU_1104616_0_0_1"/>
<reference evidence="3" key="1">
    <citation type="journal article" date="2006" name="PLoS Biol.">
        <title>Macronuclear genome sequence of the ciliate Tetrahymena thermophila, a model eukaryote.</title>
        <authorList>
            <person name="Eisen J.A."/>
            <person name="Coyne R.S."/>
            <person name="Wu M."/>
            <person name="Wu D."/>
            <person name="Thiagarajan M."/>
            <person name="Wortman J.R."/>
            <person name="Badger J.H."/>
            <person name="Ren Q."/>
            <person name="Amedeo P."/>
            <person name="Jones K.M."/>
            <person name="Tallon L.J."/>
            <person name="Delcher A.L."/>
            <person name="Salzberg S.L."/>
            <person name="Silva J.C."/>
            <person name="Haas B.J."/>
            <person name="Majoros W.H."/>
            <person name="Farzad M."/>
            <person name="Carlton J.M."/>
            <person name="Smith R.K. Jr."/>
            <person name="Garg J."/>
            <person name="Pearlman R.E."/>
            <person name="Karrer K.M."/>
            <person name="Sun L."/>
            <person name="Manning G."/>
            <person name="Elde N.C."/>
            <person name="Turkewitz A.P."/>
            <person name="Asai D.J."/>
            <person name="Wilkes D.E."/>
            <person name="Wang Y."/>
            <person name="Cai H."/>
            <person name="Collins K."/>
            <person name="Stewart B.A."/>
            <person name="Lee S.R."/>
            <person name="Wilamowska K."/>
            <person name="Weinberg Z."/>
            <person name="Ruzzo W.L."/>
            <person name="Wloga D."/>
            <person name="Gaertig J."/>
            <person name="Frankel J."/>
            <person name="Tsao C.-C."/>
            <person name="Gorovsky M.A."/>
            <person name="Keeling P.J."/>
            <person name="Waller R.F."/>
            <person name="Patron N.J."/>
            <person name="Cherry J.M."/>
            <person name="Stover N.A."/>
            <person name="Krieger C.J."/>
            <person name="del Toro C."/>
            <person name="Ryder H.F."/>
            <person name="Williamson S.C."/>
            <person name="Barbeau R.A."/>
            <person name="Hamilton E.P."/>
            <person name="Orias E."/>
        </authorList>
    </citation>
    <scope>NUCLEOTIDE SEQUENCE [LARGE SCALE GENOMIC DNA]</scope>
    <source>
        <strain evidence="3">SB210</strain>
    </source>
</reference>
<dbReference type="Proteomes" id="UP000009168">
    <property type="component" value="Unassembled WGS sequence"/>
</dbReference>
<sequence length="252" mass="29219">MNKQFLLISLCLISLSLAFSIRKGEQQDKPVLPNQYRMDWDIYTLEQDAPYDPATNFYLQKGKGATYYDFATESMIEYYYDFCIPIFQNPSSYHQFPCRFLNTKRTAYLLIDKPMLTRPPCCIFATEFHPAHPNFIVEHNLQLKGTYQQNGEEVDYYWLDIPPPGPFYYGFHKYTTPTGHRVPAGFAFPTEAPENFTQQVFYNFQEGPFDMSVFDIPDSCINATECVVFNDEEESKANSNSSKKPAHHGHGH</sequence>
<dbReference type="GeneID" id="7835488"/>
<dbReference type="KEGG" id="tet:TTHERM_01262860"/>
<organism evidence="2 3">
    <name type="scientific">Tetrahymena thermophila (strain SB210)</name>
    <dbReference type="NCBI Taxonomy" id="312017"/>
    <lineage>
        <taxon>Eukaryota</taxon>
        <taxon>Sar</taxon>
        <taxon>Alveolata</taxon>
        <taxon>Ciliophora</taxon>
        <taxon>Intramacronucleata</taxon>
        <taxon>Oligohymenophorea</taxon>
        <taxon>Hymenostomatida</taxon>
        <taxon>Tetrahymenina</taxon>
        <taxon>Tetrahymenidae</taxon>
        <taxon>Tetrahymena</taxon>
    </lineage>
</organism>
<dbReference type="eggNOG" id="ENOG502S9S6">
    <property type="taxonomic scope" value="Eukaryota"/>
</dbReference>
<dbReference type="AlphaFoldDB" id="Q24DE1"/>
<keyword evidence="3" id="KW-1185">Reference proteome</keyword>
<protein>
    <recommendedName>
        <fullName evidence="4">Transmembrane protein</fullName>
    </recommendedName>
</protein>
<accession>Q24DE1</accession>
<proteinExistence type="predicted"/>
<dbReference type="RefSeq" id="XP_001026045.1">
    <property type="nucleotide sequence ID" value="XM_001026045.3"/>
</dbReference>
<feature type="signal peptide" evidence="1">
    <location>
        <begin position="1"/>
        <end position="18"/>
    </location>
</feature>
<dbReference type="InParanoid" id="Q24DE1"/>
<feature type="chain" id="PRO_5004202278" description="Transmembrane protein" evidence="1">
    <location>
        <begin position="19"/>
        <end position="252"/>
    </location>
</feature>
<evidence type="ECO:0000313" key="2">
    <source>
        <dbReference type="EMBL" id="EAS05800.1"/>
    </source>
</evidence>
<evidence type="ECO:0000313" key="3">
    <source>
        <dbReference type="Proteomes" id="UP000009168"/>
    </source>
</evidence>
<dbReference type="OMA" id="EGDIGWA"/>
<gene>
    <name evidence="2" type="ORF">TTHERM_01262860</name>
</gene>
<evidence type="ECO:0000256" key="1">
    <source>
        <dbReference type="SAM" id="SignalP"/>
    </source>
</evidence>
<evidence type="ECO:0008006" key="4">
    <source>
        <dbReference type="Google" id="ProtNLM"/>
    </source>
</evidence>
<dbReference type="EMBL" id="GG662329">
    <property type="protein sequence ID" value="EAS05800.1"/>
    <property type="molecule type" value="Genomic_DNA"/>
</dbReference>
<keyword evidence="1" id="KW-0732">Signal</keyword>
<name>Q24DE1_TETTS</name>
<dbReference type="OrthoDB" id="9971971at2759"/>